<accession>A0A0E3ZAT4</accession>
<dbReference type="Pfam" id="PF02302">
    <property type="entry name" value="PTS_IIB"/>
    <property type="match status" value="1"/>
</dbReference>
<evidence type="ECO:0000256" key="6">
    <source>
        <dbReference type="ARBA" id="ARBA00022777"/>
    </source>
</evidence>
<protein>
    <recommendedName>
        <fullName evidence="8">PTS EIIB type-3 domain-containing protein</fullName>
    </recommendedName>
</protein>
<keyword evidence="4" id="KW-0808">Transferase</keyword>
<keyword evidence="6" id="KW-0418">Kinase</keyword>
<dbReference type="GO" id="GO:0008982">
    <property type="term" value="F:protein-N(PI)-phosphohistidine-sugar phosphotransferase activity"/>
    <property type="evidence" value="ECO:0007669"/>
    <property type="project" value="InterPro"/>
</dbReference>
<dbReference type="EMBL" id="CP011280">
    <property type="protein sequence ID" value="AKC95065.1"/>
    <property type="molecule type" value="Genomic_DNA"/>
</dbReference>
<evidence type="ECO:0000313" key="9">
    <source>
        <dbReference type="EMBL" id="AKC95065.1"/>
    </source>
</evidence>
<dbReference type="Proteomes" id="UP000033103">
    <property type="component" value="Chromosome"/>
</dbReference>
<feature type="domain" description="PTS EIIB type-3" evidence="8">
    <location>
        <begin position="1"/>
        <end position="101"/>
    </location>
</feature>
<dbReference type="CDD" id="cd05564">
    <property type="entry name" value="PTS_IIB_chitobiose_lichenan"/>
    <property type="match status" value="1"/>
</dbReference>
<evidence type="ECO:0000256" key="5">
    <source>
        <dbReference type="ARBA" id="ARBA00022683"/>
    </source>
</evidence>
<reference evidence="9 10" key="1">
    <citation type="journal article" date="2012" name="BMC Genomics">
        <title>Genomic sequence analysis and characterization of Sneathia amnii sp. nov.</title>
        <authorList>
            <consortium name="Vaginal Microbiome Consortium (additional members)"/>
            <person name="Harwich M.D.Jr."/>
            <person name="Serrano M.G."/>
            <person name="Fettweis J.M."/>
            <person name="Alves J.M."/>
            <person name="Reimers M.A."/>
            <person name="Buck G.A."/>
            <person name="Jefferson K.K."/>
        </authorList>
    </citation>
    <scope>NUCLEOTIDE SEQUENCE [LARGE SCALE GENOMIC DNA]</scope>
    <source>
        <strain evidence="9 10">SN35</strain>
    </source>
</reference>
<proteinExistence type="predicted"/>
<dbReference type="PANTHER" id="PTHR34581">
    <property type="entry name" value="PTS SYSTEM N,N'-DIACETYLCHITOBIOSE-SPECIFIC EIIB COMPONENT"/>
    <property type="match status" value="1"/>
</dbReference>
<dbReference type="HOGENOM" id="CLU_147323_2_1_0"/>
<keyword evidence="1" id="KW-0813">Transport</keyword>
<dbReference type="Gene3D" id="3.40.50.2300">
    <property type="match status" value="1"/>
</dbReference>
<evidence type="ECO:0000259" key="8">
    <source>
        <dbReference type="PROSITE" id="PS51100"/>
    </source>
</evidence>
<name>A0A0E3ZAT4_9FUSO</name>
<evidence type="ECO:0000256" key="2">
    <source>
        <dbReference type="ARBA" id="ARBA00022553"/>
    </source>
</evidence>
<dbReference type="InterPro" id="IPR036095">
    <property type="entry name" value="PTS_EIIB-like_sf"/>
</dbReference>
<dbReference type="PROSITE" id="PS51100">
    <property type="entry name" value="PTS_EIIB_TYPE_3"/>
    <property type="match status" value="1"/>
</dbReference>
<gene>
    <name evidence="9" type="ORF">VC03_00455</name>
</gene>
<dbReference type="PATRIC" id="fig|1069640.6.peg.84"/>
<dbReference type="GO" id="GO:0009401">
    <property type="term" value="P:phosphoenolpyruvate-dependent sugar phosphotransferase system"/>
    <property type="evidence" value="ECO:0007669"/>
    <property type="project" value="UniProtKB-KW"/>
</dbReference>
<dbReference type="InterPro" id="IPR013012">
    <property type="entry name" value="PTS_EIIB_3"/>
</dbReference>
<dbReference type="InterPro" id="IPR003501">
    <property type="entry name" value="PTS_EIIB_2/3"/>
</dbReference>
<keyword evidence="10" id="KW-1185">Reference proteome</keyword>
<keyword evidence="3" id="KW-0762">Sugar transport</keyword>
<dbReference type="SUPFAM" id="SSF52794">
    <property type="entry name" value="PTS system IIB component-like"/>
    <property type="match status" value="1"/>
</dbReference>
<dbReference type="PANTHER" id="PTHR34581:SF2">
    <property type="entry name" value="PTS SYSTEM N,N'-DIACETYLCHITOBIOSE-SPECIFIC EIIB COMPONENT"/>
    <property type="match status" value="1"/>
</dbReference>
<evidence type="ECO:0000256" key="1">
    <source>
        <dbReference type="ARBA" id="ARBA00022448"/>
    </source>
</evidence>
<keyword evidence="5" id="KW-0598">Phosphotransferase system</keyword>
<evidence type="ECO:0000256" key="4">
    <source>
        <dbReference type="ARBA" id="ARBA00022679"/>
    </source>
</evidence>
<dbReference type="OrthoDB" id="9808134at2"/>
<dbReference type="STRING" id="187101.VC03_00455"/>
<dbReference type="KEGG" id="sns:VC03_00455"/>
<feature type="modified residue" description="Phosphocysteine; by EIIA" evidence="7">
    <location>
        <position position="8"/>
    </location>
</feature>
<sequence>MTKILLICSAGMSTSFMVEKMKKASKDKNIETDILAIPDAKANEYVGKVDIVLLGPQVKYLLPSMKELFKDTPVTVIDMMSYGTMNGEKVLEDALKLLKGE</sequence>
<dbReference type="RefSeq" id="WP_046328171.1">
    <property type="nucleotide sequence ID" value="NZ_CP011280.1"/>
</dbReference>
<evidence type="ECO:0000256" key="3">
    <source>
        <dbReference type="ARBA" id="ARBA00022597"/>
    </source>
</evidence>
<dbReference type="InterPro" id="IPR051819">
    <property type="entry name" value="PTS_sugar-specific_EIIB"/>
</dbReference>
<dbReference type="AlphaFoldDB" id="A0A0E3ZAT4"/>
<evidence type="ECO:0000256" key="7">
    <source>
        <dbReference type="PROSITE-ProRule" id="PRU00423"/>
    </source>
</evidence>
<keyword evidence="2" id="KW-0597">Phosphoprotein</keyword>
<evidence type="ECO:0000313" key="10">
    <source>
        <dbReference type="Proteomes" id="UP000033103"/>
    </source>
</evidence>
<dbReference type="GO" id="GO:0016301">
    <property type="term" value="F:kinase activity"/>
    <property type="evidence" value="ECO:0007669"/>
    <property type="project" value="UniProtKB-KW"/>
</dbReference>
<organism evidence="9 10">
    <name type="scientific">Sneathia vaginalis</name>
    <dbReference type="NCBI Taxonomy" id="187101"/>
    <lineage>
        <taxon>Bacteria</taxon>
        <taxon>Fusobacteriati</taxon>
        <taxon>Fusobacteriota</taxon>
        <taxon>Fusobacteriia</taxon>
        <taxon>Fusobacteriales</taxon>
        <taxon>Leptotrichiaceae</taxon>
        <taxon>Sneathia</taxon>
    </lineage>
</organism>